<dbReference type="Proteomes" id="UP001595973">
    <property type="component" value="Unassembled WGS sequence"/>
</dbReference>
<dbReference type="EMBL" id="JBHSGI010000024">
    <property type="protein sequence ID" value="MFC4670372.1"/>
    <property type="molecule type" value="Genomic_DNA"/>
</dbReference>
<sequence>MKKLMTATVLAAGLVGGAASAAVVETTFTLSGNSSPSNGFSLSSGGLTAGVTGKSVTSVNLSGTTITSLNGLSNEKVGRYSEGAGVTSYNGDDHTVDGSGTNDLIQLVFSSAVQIVSASFGYFGWQDDFRYMVDTDGNGLDNGDYMSAEMDVVNPFTNFANLSSKTWAFAAFGDNDSWKLKSVTVRYDDGISIDPDPVPLPASGLLLLGGLGALVMRRRKAA</sequence>
<keyword evidence="1" id="KW-0732">Signal</keyword>
<feature type="signal peptide" evidence="1">
    <location>
        <begin position="1"/>
        <end position="21"/>
    </location>
</feature>
<protein>
    <submittedName>
        <fullName evidence="2">VPLPA-CTERM sorting domain-containing protein</fullName>
    </submittedName>
</protein>
<comment type="caution">
    <text evidence="2">The sequence shown here is derived from an EMBL/GenBank/DDBJ whole genome shotgun (WGS) entry which is preliminary data.</text>
</comment>
<evidence type="ECO:0000313" key="2">
    <source>
        <dbReference type="EMBL" id="MFC4670372.1"/>
    </source>
</evidence>
<feature type="chain" id="PRO_5047185563" evidence="1">
    <location>
        <begin position="22"/>
        <end position="222"/>
    </location>
</feature>
<reference evidence="3" key="1">
    <citation type="journal article" date="2019" name="Int. J. Syst. Evol. Microbiol.">
        <title>The Global Catalogue of Microorganisms (GCM) 10K type strain sequencing project: providing services to taxonomists for standard genome sequencing and annotation.</title>
        <authorList>
            <consortium name="The Broad Institute Genomics Platform"/>
            <consortium name="The Broad Institute Genome Sequencing Center for Infectious Disease"/>
            <person name="Wu L."/>
            <person name="Ma J."/>
        </authorList>
    </citation>
    <scope>NUCLEOTIDE SEQUENCE [LARGE SCALE GENOMIC DNA]</scope>
    <source>
        <strain evidence="3">CGMCC 4.7283</strain>
    </source>
</reference>
<keyword evidence="3" id="KW-1185">Reference proteome</keyword>
<proteinExistence type="predicted"/>
<organism evidence="2 3">
    <name type="scientific">Seohaeicola nanhaiensis</name>
    <dbReference type="NCBI Taxonomy" id="1387282"/>
    <lineage>
        <taxon>Bacteria</taxon>
        <taxon>Pseudomonadati</taxon>
        <taxon>Pseudomonadota</taxon>
        <taxon>Alphaproteobacteria</taxon>
        <taxon>Rhodobacterales</taxon>
        <taxon>Roseobacteraceae</taxon>
        <taxon>Seohaeicola</taxon>
    </lineage>
</organism>
<dbReference type="RefSeq" id="WP_380719306.1">
    <property type="nucleotide sequence ID" value="NZ_JBHSGI010000024.1"/>
</dbReference>
<dbReference type="InterPro" id="IPR022472">
    <property type="entry name" value="VPLPA-CTERM"/>
</dbReference>
<evidence type="ECO:0000256" key="1">
    <source>
        <dbReference type="SAM" id="SignalP"/>
    </source>
</evidence>
<evidence type="ECO:0000313" key="3">
    <source>
        <dbReference type="Proteomes" id="UP001595973"/>
    </source>
</evidence>
<accession>A0ABV9KJW8</accession>
<dbReference type="NCBIfam" id="TIGR03370">
    <property type="entry name" value="VPLPA-CTERM"/>
    <property type="match status" value="1"/>
</dbReference>
<gene>
    <name evidence="2" type="ORF">ACFO5X_17540</name>
</gene>
<name>A0ABV9KJW8_9RHOB</name>